<dbReference type="PANTHER" id="PTHR43884:SF12">
    <property type="entry name" value="ISOVALERYL-COA DEHYDROGENASE, MITOCHONDRIAL-RELATED"/>
    <property type="match status" value="1"/>
</dbReference>
<feature type="domain" description="Acyl-CoA dehydrogenase/oxidase N-terminal" evidence="1">
    <location>
        <begin position="22"/>
        <end position="96"/>
    </location>
</feature>
<name>A0A2L2LL83_AGRTU</name>
<dbReference type="RefSeq" id="WP_104680301.1">
    <property type="nucleotide sequence ID" value="NZ_CP026925.1"/>
</dbReference>
<sequence>MNKHFVDHRFLTRVTAAIEVARLHAEDVDESGRFPSETVAELKRQRLLGIHLPKQFGGEAATLEELAEICAWLGAVCSSSAMIFAMHQVQVASLAIYSEPNDWHDELKRRIAADQLLLGSSTTEAGVGGDLRNSSCAVVINGNGFTLEKVAPVISYGLEADMLLITARRNPDASAGDQVLVAVERNDYTLEKTHHWNTLGMRGTRSDGFVVRAAGSLSCILPKPFSEIAAQSMLSSSHILWSSTWYGMAAEVVARSRSALRKAARTTGASVPPGTLRLVEAEAVLRSVRSDIRAAIERASEAEIHSDSYGSAGFQTAMNNLKVTTADRLIEIIAHGMMIIGIAAYRNTGPLSLGRLLRDAYSAPLMISNDRIRQNNANLVLLSPTEKLFAQ</sequence>
<dbReference type="InterPro" id="IPR037069">
    <property type="entry name" value="AcylCoA_DH/ox_N_sf"/>
</dbReference>
<dbReference type="Pfam" id="PF02771">
    <property type="entry name" value="Acyl-CoA_dh_N"/>
    <property type="match status" value="1"/>
</dbReference>
<dbReference type="Gene3D" id="1.10.540.10">
    <property type="entry name" value="Acyl-CoA dehydrogenase/oxidase, N-terminal domain"/>
    <property type="match status" value="1"/>
</dbReference>
<evidence type="ECO:0000259" key="1">
    <source>
        <dbReference type="Pfam" id="PF02771"/>
    </source>
</evidence>
<dbReference type="Gene3D" id="2.40.110.10">
    <property type="entry name" value="Butyryl-CoA Dehydrogenase, subunit A, domain 2"/>
    <property type="match status" value="1"/>
</dbReference>
<evidence type="ECO:0000313" key="2">
    <source>
        <dbReference type="EMBL" id="AVH45069.1"/>
    </source>
</evidence>
<proteinExistence type="predicted"/>
<dbReference type="PANTHER" id="PTHR43884">
    <property type="entry name" value="ACYL-COA DEHYDROGENASE"/>
    <property type="match status" value="1"/>
</dbReference>
<dbReference type="Gene3D" id="1.20.140.10">
    <property type="entry name" value="Butyryl-CoA Dehydrogenase, subunit A, domain 3"/>
    <property type="match status" value="1"/>
</dbReference>
<dbReference type="SUPFAM" id="SSF47203">
    <property type="entry name" value="Acyl-CoA dehydrogenase C-terminal domain-like"/>
    <property type="match status" value="1"/>
</dbReference>
<dbReference type="PIRSF" id="PIRSF016578">
    <property type="entry name" value="HsaA"/>
    <property type="match status" value="1"/>
</dbReference>
<dbReference type="InterPro" id="IPR009100">
    <property type="entry name" value="AcylCoA_DH/oxidase_NM_dom_sf"/>
</dbReference>
<gene>
    <name evidence="2" type="ORF">At1D1609_50300</name>
</gene>
<dbReference type="InterPro" id="IPR013786">
    <property type="entry name" value="AcylCoA_DH/ox_N"/>
</dbReference>
<accession>A0A2L2LL83</accession>
<evidence type="ECO:0000313" key="3">
    <source>
        <dbReference type="Proteomes" id="UP000237717"/>
    </source>
</evidence>
<organism evidence="2 3">
    <name type="scientific">Agrobacterium tumefaciens</name>
    <dbReference type="NCBI Taxonomy" id="358"/>
    <lineage>
        <taxon>Bacteria</taxon>
        <taxon>Pseudomonadati</taxon>
        <taxon>Pseudomonadota</taxon>
        <taxon>Alphaproteobacteria</taxon>
        <taxon>Hyphomicrobiales</taxon>
        <taxon>Rhizobiaceae</taxon>
        <taxon>Rhizobium/Agrobacterium group</taxon>
        <taxon>Agrobacterium</taxon>
        <taxon>Agrobacterium tumefaciens complex</taxon>
    </lineage>
</organism>
<reference evidence="2 3" key="1">
    <citation type="submission" date="2018-02" db="EMBL/GenBank/DDBJ databases">
        <title>Complete genome sequence of Agrobacterium tumefaciens 1D1609.</title>
        <authorList>
            <person name="Cho S.-T."/>
            <person name="Haryono M."/>
            <person name="Chang H.-H."/>
            <person name="Santos M.N."/>
            <person name="Lai E.-M."/>
            <person name="Kuo C.-H."/>
        </authorList>
    </citation>
    <scope>NUCLEOTIDE SEQUENCE [LARGE SCALE GENOMIC DNA]</scope>
    <source>
        <strain evidence="2 3">1D1609</strain>
    </source>
</reference>
<dbReference type="EMBL" id="CP026925">
    <property type="protein sequence ID" value="AVH45069.1"/>
    <property type="molecule type" value="Genomic_DNA"/>
</dbReference>
<dbReference type="SUPFAM" id="SSF56645">
    <property type="entry name" value="Acyl-CoA dehydrogenase NM domain-like"/>
    <property type="match status" value="1"/>
</dbReference>
<dbReference type="InterPro" id="IPR036250">
    <property type="entry name" value="AcylCo_DH-like_C"/>
</dbReference>
<dbReference type="AlphaFoldDB" id="A0A2L2LL83"/>
<dbReference type="GO" id="GO:0050660">
    <property type="term" value="F:flavin adenine dinucleotide binding"/>
    <property type="evidence" value="ECO:0007669"/>
    <property type="project" value="InterPro"/>
</dbReference>
<dbReference type="GO" id="GO:0003995">
    <property type="term" value="F:acyl-CoA dehydrogenase activity"/>
    <property type="evidence" value="ECO:0007669"/>
    <property type="project" value="TreeGrafter"/>
</dbReference>
<protein>
    <submittedName>
        <fullName evidence="2">Acyl-CoA dehydrogenase</fullName>
    </submittedName>
</protein>
<dbReference type="InterPro" id="IPR046373">
    <property type="entry name" value="Acyl-CoA_Oxase/DH_mid-dom_sf"/>
</dbReference>
<dbReference type="Proteomes" id="UP000237717">
    <property type="component" value="Chromosome II"/>
</dbReference>